<evidence type="ECO:0000313" key="1">
    <source>
        <dbReference type="EMBL" id="KAF9073493.1"/>
    </source>
</evidence>
<dbReference type="AlphaFoldDB" id="A0A9P5Q0Y9"/>
<proteinExistence type="predicted"/>
<dbReference type="Proteomes" id="UP000772434">
    <property type="component" value="Unassembled WGS sequence"/>
</dbReference>
<name>A0A9P5Q0Y9_9AGAR</name>
<organism evidence="1 2">
    <name type="scientific">Rhodocollybia butyracea</name>
    <dbReference type="NCBI Taxonomy" id="206335"/>
    <lineage>
        <taxon>Eukaryota</taxon>
        <taxon>Fungi</taxon>
        <taxon>Dikarya</taxon>
        <taxon>Basidiomycota</taxon>
        <taxon>Agaricomycotina</taxon>
        <taxon>Agaricomycetes</taxon>
        <taxon>Agaricomycetidae</taxon>
        <taxon>Agaricales</taxon>
        <taxon>Marasmiineae</taxon>
        <taxon>Omphalotaceae</taxon>
        <taxon>Rhodocollybia</taxon>
    </lineage>
</organism>
<protein>
    <submittedName>
        <fullName evidence="1">Uncharacterized protein</fullName>
    </submittedName>
</protein>
<comment type="caution">
    <text evidence="1">The sequence shown here is derived from an EMBL/GenBank/DDBJ whole genome shotgun (WGS) entry which is preliminary data.</text>
</comment>
<dbReference type="EMBL" id="JADNRY010000017">
    <property type="protein sequence ID" value="KAF9073493.1"/>
    <property type="molecule type" value="Genomic_DNA"/>
</dbReference>
<accession>A0A9P5Q0Y9</accession>
<reference evidence="1" key="1">
    <citation type="submission" date="2020-11" db="EMBL/GenBank/DDBJ databases">
        <authorList>
            <consortium name="DOE Joint Genome Institute"/>
            <person name="Ahrendt S."/>
            <person name="Riley R."/>
            <person name="Andreopoulos W."/>
            <person name="Labutti K."/>
            <person name="Pangilinan J."/>
            <person name="Ruiz-Duenas F.J."/>
            <person name="Barrasa J.M."/>
            <person name="Sanchez-Garcia M."/>
            <person name="Camarero S."/>
            <person name="Miyauchi S."/>
            <person name="Serrano A."/>
            <person name="Linde D."/>
            <person name="Babiker R."/>
            <person name="Drula E."/>
            <person name="Ayuso-Fernandez I."/>
            <person name="Pacheco R."/>
            <person name="Padilla G."/>
            <person name="Ferreira P."/>
            <person name="Barriuso J."/>
            <person name="Kellner H."/>
            <person name="Castanera R."/>
            <person name="Alfaro M."/>
            <person name="Ramirez L."/>
            <person name="Pisabarro A.G."/>
            <person name="Kuo A."/>
            <person name="Tritt A."/>
            <person name="Lipzen A."/>
            <person name="He G."/>
            <person name="Yan M."/>
            <person name="Ng V."/>
            <person name="Cullen D."/>
            <person name="Martin F."/>
            <person name="Rosso M.-N."/>
            <person name="Henrissat B."/>
            <person name="Hibbett D."/>
            <person name="Martinez A.T."/>
            <person name="Grigoriev I.V."/>
        </authorList>
    </citation>
    <scope>NUCLEOTIDE SEQUENCE</scope>
    <source>
        <strain evidence="1">AH 40177</strain>
    </source>
</reference>
<sequence length="107" mass="11986">MSHVSSSRRTWFKFQSSGLLIYTLSILPWKGAMAGYGALSIQVIEFEFNSQHMQLSRAAALDVRTPRHSKYIIPFLNVGLIWFRKGGFGKGLGNAHNAEDCQNQILA</sequence>
<gene>
    <name evidence="1" type="ORF">BDP27DRAFT_280894</name>
</gene>
<evidence type="ECO:0000313" key="2">
    <source>
        <dbReference type="Proteomes" id="UP000772434"/>
    </source>
</evidence>
<keyword evidence="2" id="KW-1185">Reference proteome</keyword>